<accession>A0A0M9BIW9</accession>
<protein>
    <submittedName>
        <fullName evidence="1">Uncharacterized protein</fullName>
    </submittedName>
</protein>
<proteinExistence type="predicted"/>
<dbReference type="OrthoDB" id="2609357at2"/>
<evidence type="ECO:0000313" key="1">
    <source>
        <dbReference type="EMBL" id="KOY12879.1"/>
    </source>
</evidence>
<organism evidence="1 2">
    <name type="scientific">Paenibacillus xylanivorans</name>
    <dbReference type="NCBI Taxonomy" id="1705561"/>
    <lineage>
        <taxon>Bacteria</taxon>
        <taxon>Bacillati</taxon>
        <taxon>Bacillota</taxon>
        <taxon>Bacilli</taxon>
        <taxon>Bacillales</taxon>
        <taxon>Paenibacillaceae</taxon>
        <taxon>Paenibacillus</taxon>
    </lineage>
</organism>
<dbReference type="Proteomes" id="UP000037688">
    <property type="component" value="Unassembled WGS sequence"/>
</dbReference>
<comment type="caution">
    <text evidence="1">The sequence shown here is derived from an EMBL/GenBank/DDBJ whole genome shotgun (WGS) entry which is preliminary data.</text>
</comment>
<sequence length="131" mass="14813">MNRTWKLMEEMRKVLLPVSFARKVEYVGGGAKALIDIPMEHPRFMIKTIRVIPSRETNVEVHVLNSAGPHPEVLYFNNAQYSTGNFMEGIYDMIDLPYEDVDGTSTLHLSLKNLGTDVANFDVEVVGLTTR</sequence>
<dbReference type="AlphaFoldDB" id="A0A0M9BIW9"/>
<dbReference type="PATRIC" id="fig|1705561.3.peg.6639"/>
<dbReference type="RefSeq" id="WP_053784485.1">
    <property type="nucleotide sequence ID" value="NZ_LITU01000083.1"/>
</dbReference>
<name>A0A0M9BIW9_9BACL</name>
<keyword evidence="2" id="KW-1185">Reference proteome</keyword>
<reference evidence="1 2" key="1">
    <citation type="submission" date="2015-08" db="EMBL/GenBank/DDBJ databases">
        <title>Draft genome sequence of cellulolytic and xylanolytic Paenibacillus sp. A59, isolated from a decaying forest soil from Patagonia, Argentina.</title>
        <authorList>
            <person name="Ghio S."/>
            <person name="Caceres A.M."/>
            <person name="Talia P."/>
            <person name="Grasso D."/>
            <person name="Campos E."/>
        </authorList>
    </citation>
    <scope>NUCLEOTIDE SEQUENCE [LARGE SCALE GENOMIC DNA]</scope>
    <source>
        <strain evidence="1 2">A59</strain>
    </source>
</reference>
<dbReference type="EMBL" id="LITU01000083">
    <property type="protein sequence ID" value="KOY12879.1"/>
    <property type="molecule type" value="Genomic_DNA"/>
</dbReference>
<gene>
    <name evidence="1" type="ORF">AMS66_31340</name>
</gene>
<evidence type="ECO:0000313" key="2">
    <source>
        <dbReference type="Proteomes" id="UP000037688"/>
    </source>
</evidence>